<dbReference type="GO" id="GO:0008270">
    <property type="term" value="F:zinc ion binding"/>
    <property type="evidence" value="ECO:0007669"/>
    <property type="project" value="UniProtKB-KW"/>
</dbReference>
<dbReference type="PROSITE" id="PS51141">
    <property type="entry name" value="ZF_SBP"/>
    <property type="match status" value="1"/>
</dbReference>
<evidence type="ECO:0000313" key="11">
    <source>
        <dbReference type="EMBL" id="RWR84217.1"/>
    </source>
</evidence>
<dbReference type="InterPro" id="IPR044817">
    <property type="entry name" value="SBP-like"/>
</dbReference>
<keyword evidence="4" id="KW-0862">Zinc</keyword>
<evidence type="ECO:0000256" key="4">
    <source>
        <dbReference type="ARBA" id="ARBA00022833"/>
    </source>
</evidence>
<evidence type="ECO:0000256" key="5">
    <source>
        <dbReference type="ARBA" id="ARBA00023015"/>
    </source>
</evidence>
<dbReference type="PANTHER" id="PTHR31251:SF74">
    <property type="entry name" value="SQUAMOSA PROMOTER-BINDING-LIKE PROTEIN 2"/>
    <property type="match status" value="1"/>
</dbReference>
<evidence type="ECO:0000256" key="8">
    <source>
        <dbReference type="ARBA" id="ARBA00023242"/>
    </source>
</evidence>
<evidence type="ECO:0000259" key="10">
    <source>
        <dbReference type="PROSITE" id="PS51141"/>
    </source>
</evidence>
<keyword evidence="5" id="KW-0805">Transcription regulation</keyword>
<dbReference type="Gene3D" id="4.10.1100.10">
    <property type="entry name" value="Transcription factor, SBP-box domain"/>
    <property type="match status" value="1"/>
</dbReference>
<dbReference type="EMBL" id="QPKB01000005">
    <property type="protein sequence ID" value="RWR84217.1"/>
    <property type="molecule type" value="Genomic_DNA"/>
</dbReference>
<keyword evidence="6" id="KW-0238">DNA-binding</keyword>
<dbReference type="AlphaFoldDB" id="A0A3S3MI50"/>
<evidence type="ECO:0000313" key="12">
    <source>
        <dbReference type="Proteomes" id="UP000283530"/>
    </source>
</evidence>
<evidence type="ECO:0000256" key="9">
    <source>
        <dbReference type="PROSITE-ProRule" id="PRU00470"/>
    </source>
</evidence>
<dbReference type="PANTHER" id="PTHR31251">
    <property type="entry name" value="SQUAMOSA PROMOTER-BINDING-LIKE PROTEIN 4"/>
    <property type="match status" value="1"/>
</dbReference>
<comment type="caution">
    <text evidence="11">The sequence shown here is derived from an EMBL/GenBank/DDBJ whole genome shotgun (WGS) entry which is preliminary data.</text>
</comment>
<evidence type="ECO:0000256" key="2">
    <source>
        <dbReference type="ARBA" id="ARBA00022723"/>
    </source>
</evidence>
<evidence type="ECO:0000256" key="1">
    <source>
        <dbReference type="ARBA" id="ARBA00004123"/>
    </source>
</evidence>
<keyword evidence="8" id="KW-0539">Nucleus</keyword>
<organism evidence="11 12">
    <name type="scientific">Cinnamomum micranthum f. kanehirae</name>
    <dbReference type="NCBI Taxonomy" id="337451"/>
    <lineage>
        <taxon>Eukaryota</taxon>
        <taxon>Viridiplantae</taxon>
        <taxon>Streptophyta</taxon>
        <taxon>Embryophyta</taxon>
        <taxon>Tracheophyta</taxon>
        <taxon>Spermatophyta</taxon>
        <taxon>Magnoliopsida</taxon>
        <taxon>Magnoliidae</taxon>
        <taxon>Laurales</taxon>
        <taxon>Lauraceae</taxon>
        <taxon>Cinnamomum</taxon>
    </lineage>
</organism>
<accession>A0A3S3MI50</accession>
<feature type="domain" description="SBP-type" evidence="10">
    <location>
        <begin position="114"/>
        <end position="191"/>
    </location>
</feature>
<proteinExistence type="predicted"/>
<dbReference type="Proteomes" id="UP000283530">
    <property type="component" value="Unassembled WGS sequence"/>
</dbReference>
<dbReference type="FunFam" id="4.10.1100.10:FF:000001">
    <property type="entry name" value="Squamosa promoter-binding-like protein 14"/>
    <property type="match status" value="1"/>
</dbReference>
<keyword evidence="7" id="KW-0804">Transcription</keyword>
<evidence type="ECO:0000256" key="7">
    <source>
        <dbReference type="ARBA" id="ARBA00023163"/>
    </source>
</evidence>
<name>A0A3S3MI50_9MAGN</name>
<keyword evidence="12" id="KW-1185">Reference proteome</keyword>
<evidence type="ECO:0000256" key="3">
    <source>
        <dbReference type="ARBA" id="ARBA00022771"/>
    </source>
</evidence>
<dbReference type="GO" id="GO:0003677">
    <property type="term" value="F:DNA binding"/>
    <property type="evidence" value="ECO:0007669"/>
    <property type="project" value="UniProtKB-KW"/>
</dbReference>
<dbReference type="STRING" id="337451.A0A3S3MI50"/>
<dbReference type="InterPro" id="IPR004333">
    <property type="entry name" value="SBP_dom"/>
</dbReference>
<keyword evidence="3 9" id="KW-0863">Zinc-finger</keyword>
<comment type="subcellular location">
    <subcellularLocation>
        <location evidence="1">Nucleus</location>
    </subcellularLocation>
</comment>
<gene>
    <name evidence="11" type="ORF">CKAN_01301000</name>
</gene>
<reference evidence="11 12" key="1">
    <citation type="journal article" date="2019" name="Nat. Plants">
        <title>Stout camphor tree genome fills gaps in understanding of flowering plant genome evolution.</title>
        <authorList>
            <person name="Chaw S.M."/>
            <person name="Liu Y.C."/>
            <person name="Wu Y.W."/>
            <person name="Wang H.Y."/>
            <person name="Lin C.I."/>
            <person name="Wu C.S."/>
            <person name="Ke H.M."/>
            <person name="Chang L.Y."/>
            <person name="Hsu C.Y."/>
            <person name="Yang H.T."/>
            <person name="Sudianto E."/>
            <person name="Hsu M.H."/>
            <person name="Wu K.P."/>
            <person name="Wang L.N."/>
            <person name="Leebens-Mack J.H."/>
            <person name="Tsai I.J."/>
        </authorList>
    </citation>
    <scope>NUCLEOTIDE SEQUENCE [LARGE SCALE GENOMIC DNA]</scope>
    <source>
        <strain evidence="12">cv. Chaw 1501</strain>
        <tissue evidence="11">Young leaves</tissue>
    </source>
</reference>
<keyword evidence="2" id="KW-0479">Metal-binding</keyword>
<dbReference type="OrthoDB" id="514967at2759"/>
<evidence type="ECO:0000256" key="6">
    <source>
        <dbReference type="ARBA" id="ARBA00023125"/>
    </source>
</evidence>
<dbReference type="GO" id="GO:0005634">
    <property type="term" value="C:nucleus"/>
    <property type="evidence" value="ECO:0007669"/>
    <property type="project" value="UniProtKB-SubCell"/>
</dbReference>
<dbReference type="Pfam" id="PF03110">
    <property type="entry name" value="SBP"/>
    <property type="match status" value="1"/>
</dbReference>
<sequence>MDCNPKTPSLWDLENLVLFNGKVCDTPNQLHPIEELGMDSGSSSKSSISVHETQRQVPQFSFQTIEGYPKDSHKNNELKGSGEPLIGLKLGRRTYLEDFSSSLPRNSVKKSRVSCICQVEGCNVDLTGAKDYHRKHKVCESHSKCPKVIVSGLERRFCQQCSRFHELSEFDEKKRSCRRRLSDHNARRRKPQLNTISFGSARLASSFYDGRQQMNLAFNRVPLVHTTQANVTWEDSCEFKPTLAKSSWLRTPKEGIDGYLYFPGIELPNAISTTHHHDSDRLLSFKGAAVEVPGQGLEASMVSSNQDATPDIQRALSLLSASAWGSSDSLDQIMLGNHASVAQPTMHTGFQGLQLSSSEFLPDDHPSAEPLVASLALHNSGSQLHEFQLFQTPFESAFLDNNLMH</sequence>
<dbReference type="InterPro" id="IPR036893">
    <property type="entry name" value="SBP_sf"/>
</dbReference>
<dbReference type="SUPFAM" id="SSF103612">
    <property type="entry name" value="SBT domain"/>
    <property type="match status" value="1"/>
</dbReference>
<protein>
    <submittedName>
        <fullName evidence="11">Squamosa promoter-binding-like protein 3 isoform X2</fullName>
    </submittedName>
</protein>